<evidence type="ECO:0000313" key="4">
    <source>
        <dbReference type="Proteomes" id="UP000730481"/>
    </source>
</evidence>
<proteinExistence type="predicted"/>
<name>A0A9P5AAA2_9HYPO</name>
<reference evidence="3" key="1">
    <citation type="journal article" date="2017" name="Mycologia">
        <title>Fusarium algeriense, sp. nov., a novel toxigenic crown rot pathogen of durum wheat from Algeria is nested in the Fusarium burgessii species complex.</title>
        <authorList>
            <person name="Laraba I."/>
            <person name="Keddad A."/>
            <person name="Boureghda H."/>
            <person name="Abdallah N."/>
            <person name="Vaughan M.M."/>
            <person name="Proctor R.H."/>
            <person name="Busman M."/>
            <person name="O'Donnell K."/>
        </authorList>
    </citation>
    <scope>NUCLEOTIDE SEQUENCE</scope>
    <source>
        <strain evidence="3">NRRL 25174</strain>
    </source>
</reference>
<dbReference type="EMBL" id="PVQB02000702">
    <property type="protein sequence ID" value="KAF4334312.1"/>
    <property type="molecule type" value="Genomic_DNA"/>
</dbReference>
<comment type="caution">
    <text evidence="3">The sequence shown here is derived from an EMBL/GenBank/DDBJ whole genome shotgun (WGS) entry which is preliminary data.</text>
</comment>
<dbReference type="InterPro" id="IPR053137">
    <property type="entry name" value="NLR-like"/>
</dbReference>
<dbReference type="AlphaFoldDB" id="A0A9P5AAA2"/>
<accession>A0A9P5AAA2</accession>
<dbReference type="Proteomes" id="UP000730481">
    <property type="component" value="Unassembled WGS sequence"/>
</dbReference>
<dbReference type="InterPro" id="IPR035994">
    <property type="entry name" value="Nucleoside_phosphorylase_sf"/>
</dbReference>
<dbReference type="GO" id="GO:0009116">
    <property type="term" value="P:nucleoside metabolic process"/>
    <property type="evidence" value="ECO:0007669"/>
    <property type="project" value="InterPro"/>
</dbReference>
<gene>
    <name evidence="3" type="ORF">FBEOM_11849</name>
</gene>
<feature type="compositionally biased region" description="Polar residues" evidence="1">
    <location>
        <begin position="21"/>
        <end position="34"/>
    </location>
</feature>
<organism evidence="3 4">
    <name type="scientific">Fusarium beomiforme</name>
    <dbReference type="NCBI Taxonomy" id="44412"/>
    <lineage>
        <taxon>Eukaryota</taxon>
        <taxon>Fungi</taxon>
        <taxon>Dikarya</taxon>
        <taxon>Ascomycota</taxon>
        <taxon>Pezizomycotina</taxon>
        <taxon>Sordariomycetes</taxon>
        <taxon>Hypocreomycetidae</taxon>
        <taxon>Hypocreales</taxon>
        <taxon>Nectriaceae</taxon>
        <taxon>Fusarium</taxon>
        <taxon>Fusarium burgessii species complex</taxon>
    </lineage>
</organism>
<dbReference type="InterPro" id="IPR000845">
    <property type="entry name" value="Nucleoside_phosphorylase_d"/>
</dbReference>
<evidence type="ECO:0000313" key="3">
    <source>
        <dbReference type="EMBL" id="KAF4334312.1"/>
    </source>
</evidence>
<keyword evidence="4" id="KW-1185">Reference proteome</keyword>
<evidence type="ECO:0000256" key="1">
    <source>
        <dbReference type="SAM" id="MobiDB-lite"/>
    </source>
</evidence>
<protein>
    <submittedName>
        <fullName evidence="3">Purine and uridine phosphorylase</fullName>
    </submittedName>
</protein>
<dbReference type="OrthoDB" id="1577640at2759"/>
<dbReference type="SUPFAM" id="SSF53167">
    <property type="entry name" value="Purine and uridine phosphorylases"/>
    <property type="match status" value="1"/>
</dbReference>
<dbReference type="PANTHER" id="PTHR46082:SF11">
    <property type="entry name" value="AAA+ ATPASE DOMAIN-CONTAINING PROTEIN-RELATED"/>
    <property type="match status" value="1"/>
</dbReference>
<evidence type="ECO:0000259" key="2">
    <source>
        <dbReference type="Pfam" id="PF01048"/>
    </source>
</evidence>
<dbReference type="Pfam" id="PF01048">
    <property type="entry name" value="PNP_UDP_1"/>
    <property type="match status" value="1"/>
</dbReference>
<feature type="domain" description="Nucleoside phosphorylase" evidence="2">
    <location>
        <begin position="264"/>
        <end position="341"/>
    </location>
</feature>
<dbReference type="Gene3D" id="3.40.50.1580">
    <property type="entry name" value="Nucleoside phosphorylase domain"/>
    <property type="match status" value="1"/>
</dbReference>
<reference evidence="3" key="2">
    <citation type="submission" date="2020-02" db="EMBL/GenBank/DDBJ databases">
        <title>Identification and distribution of gene clusters putatively required for synthesis of sphingolipid metabolism inhibitors in phylogenetically diverse species of the filamentous fungus Fusarium.</title>
        <authorList>
            <person name="Kim H.-S."/>
            <person name="Busman M."/>
            <person name="Brown D.W."/>
            <person name="Divon H."/>
            <person name="Uhlig S."/>
            <person name="Proctor R.H."/>
        </authorList>
    </citation>
    <scope>NUCLEOTIDE SEQUENCE</scope>
    <source>
        <strain evidence="3">NRRL 25174</strain>
    </source>
</reference>
<sequence>MHFEFSKSHRRKQESKPVEQSVASNAGDQAVSTSCVEGPGVFSTTTMTLNLKADKPNAATSKPSPNTTEYIAGWICALPVEMAAAEGMLDEVFQNPLQAKLDENFYAVGRIAHIKTVIVCLPYKAAVCSIGGCWGGMPSREVDVRLGDIVVGISSDGSPAVIQYDYGKEVPNGGFKTTGYLNPPPEILLKAIARMETQGLLRPSERLLSMEMSITKLHGISEGNWLHPGKDNDLLFTSNYRHEEENSTCKKCDINCLEDRPQRGSMHPKIHYGTIASGNRVMRDGVAREILRAEKNAICVEMEAAGIMNIFPCLVIRGICDYADSHKNKNWQAYAAAVAAAYAKELLSAMPKHE</sequence>
<dbReference type="PANTHER" id="PTHR46082">
    <property type="entry name" value="ATP/GTP-BINDING PROTEIN-RELATED"/>
    <property type="match status" value="1"/>
</dbReference>
<dbReference type="GO" id="GO:0003824">
    <property type="term" value="F:catalytic activity"/>
    <property type="evidence" value="ECO:0007669"/>
    <property type="project" value="InterPro"/>
</dbReference>
<feature type="region of interest" description="Disordered" evidence="1">
    <location>
        <begin position="1"/>
        <end position="34"/>
    </location>
</feature>